<dbReference type="AlphaFoldDB" id="A0A0E9W077"/>
<evidence type="ECO:0000313" key="1">
    <source>
        <dbReference type="EMBL" id="JAH83779.1"/>
    </source>
</evidence>
<accession>A0A0E9W077</accession>
<sequence>MVVQDKHYYYIAVEKVQLVLHKYVVCYLSSPQLCTKG</sequence>
<proteinExistence type="predicted"/>
<organism evidence="1">
    <name type="scientific">Anguilla anguilla</name>
    <name type="common">European freshwater eel</name>
    <name type="synonym">Muraena anguilla</name>
    <dbReference type="NCBI Taxonomy" id="7936"/>
    <lineage>
        <taxon>Eukaryota</taxon>
        <taxon>Metazoa</taxon>
        <taxon>Chordata</taxon>
        <taxon>Craniata</taxon>
        <taxon>Vertebrata</taxon>
        <taxon>Euteleostomi</taxon>
        <taxon>Actinopterygii</taxon>
        <taxon>Neopterygii</taxon>
        <taxon>Teleostei</taxon>
        <taxon>Anguilliformes</taxon>
        <taxon>Anguillidae</taxon>
        <taxon>Anguilla</taxon>
    </lineage>
</organism>
<name>A0A0E9W077_ANGAN</name>
<dbReference type="EMBL" id="GBXM01024798">
    <property type="protein sequence ID" value="JAH83779.1"/>
    <property type="molecule type" value="Transcribed_RNA"/>
</dbReference>
<reference evidence="1" key="1">
    <citation type="submission" date="2014-11" db="EMBL/GenBank/DDBJ databases">
        <authorList>
            <person name="Amaro Gonzalez C."/>
        </authorList>
    </citation>
    <scope>NUCLEOTIDE SEQUENCE</scope>
</reference>
<protein>
    <submittedName>
        <fullName evidence="1">Uncharacterized protein</fullName>
    </submittedName>
</protein>
<reference evidence="1" key="2">
    <citation type="journal article" date="2015" name="Fish Shellfish Immunol.">
        <title>Early steps in the European eel (Anguilla anguilla)-Vibrio vulnificus interaction in the gills: Role of the RtxA13 toxin.</title>
        <authorList>
            <person name="Callol A."/>
            <person name="Pajuelo D."/>
            <person name="Ebbesson L."/>
            <person name="Teles M."/>
            <person name="MacKenzie S."/>
            <person name="Amaro C."/>
        </authorList>
    </citation>
    <scope>NUCLEOTIDE SEQUENCE</scope>
</reference>